<feature type="region of interest" description="Disordered" evidence="7">
    <location>
        <begin position="152"/>
        <end position="224"/>
    </location>
</feature>
<dbReference type="Pfam" id="PF17917">
    <property type="entry name" value="RT_RNaseH"/>
    <property type="match status" value="1"/>
</dbReference>
<feature type="compositionally biased region" description="Pro residues" evidence="7">
    <location>
        <begin position="1294"/>
        <end position="1303"/>
    </location>
</feature>
<feature type="compositionally biased region" description="Basic and acidic residues" evidence="7">
    <location>
        <begin position="312"/>
        <end position="335"/>
    </location>
</feature>
<dbReference type="Gene3D" id="3.30.70.270">
    <property type="match status" value="2"/>
</dbReference>
<feature type="compositionally biased region" description="Basic and acidic residues" evidence="7">
    <location>
        <begin position="595"/>
        <end position="605"/>
    </location>
</feature>
<evidence type="ECO:0000256" key="5">
    <source>
        <dbReference type="ARBA" id="ARBA00022801"/>
    </source>
</evidence>
<feature type="region of interest" description="Disordered" evidence="7">
    <location>
        <begin position="571"/>
        <end position="619"/>
    </location>
</feature>
<keyword evidence="3" id="KW-0540">Nuclease</keyword>
<evidence type="ECO:0000259" key="9">
    <source>
        <dbReference type="Pfam" id="PF13456"/>
    </source>
</evidence>
<dbReference type="Gene3D" id="3.10.10.10">
    <property type="entry name" value="HIV Type 1 Reverse Transcriptase, subunit A, domain 1"/>
    <property type="match status" value="1"/>
</dbReference>
<dbReference type="InterPro" id="IPR002156">
    <property type="entry name" value="RNaseH_domain"/>
</dbReference>
<organism evidence="11">
    <name type="scientific">Oryza sativa</name>
    <name type="common">Rice</name>
    <dbReference type="NCBI Taxonomy" id="4530"/>
    <lineage>
        <taxon>Eukaryota</taxon>
        <taxon>Viridiplantae</taxon>
        <taxon>Streptophyta</taxon>
        <taxon>Embryophyta</taxon>
        <taxon>Tracheophyta</taxon>
        <taxon>Spermatophyta</taxon>
        <taxon>Magnoliopsida</taxon>
        <taxon>Liliopsida</taxon>
        <taxon>Poales</taxon>
        <taxon>Poaceae</taxon>
        <taxon>BOP clade</taxon>
        <taxon>Oryzoideae</taxon>
        <taxon>Oryzeae</taxon>
        <taxon>Oryzinae</taxon>
        <taxon>Oryza</taxon>
    </lineage>
</organism>
<dbReference type="CDD" id="cd01647">
    <property type="entry name" value="RT_LTR"/>
    <property type="match status" value="1"/>
</dbReference>
<keyword evidence="1" id="KW-0808">Transferase</keyword>
<feature type="compositionally biased region" description="Low complexity" evidence="7">
    <location>
        <begin position="476"/>
        <end position="492"/>
    </location>
</feature>
<dbReference type="InterPro" id="IPR036397">
    <property type="entry name" value="RNaseH_sf"/>
</dbReference>
<sequence length="2046" mass="226066">MDGFVAELGRMAIAVGYPHNPEYTQLRLLNGEFPHQVRLEVHDIPTVLPNMVVTATGGTFEHACQEAALRMMARMRELHDHDLRNTAYRYHPRRSSDANISTFSRRVVDKNDRFVTGLTLLMSSAHSHLPTTCPPQAEVEFFLISLMAEQAKAPDLSPSVSGDDGEPNPRRRARTPPPPPRQSPKQGEALERVERSAASPIAGDGGERRDGDRRLLVYGDGSTPQGALQAAGALLRHPPVVPDPESPAQRWLDDVAKLVMTARRRLDAGGRSSATKASGAATTGSASSRRRARRAAAAVRRSAATPSSTPSTREDLHGEQDARASIERRRNDRSAAHATEGASSSRVSPRHGRGNQPSVPPVGGVGCRAFVASLRNVRWPPRFRPTIAEKYDGSVNPAEFLQVYTTGIEAAGGDDRVRNTIPCIPAHAVIYAFRGGVRHNRMLEKIASKEPQTTAELFQLADRVARKEEAWTWNPSGSGVAASAAPGSAAQAGRRDRRRKKRSVRSDGEGHVLAVEGASRATRKGRPASDKKKEASVPSRERPTGKWCTVHNTSLHDLADCRAVKSLAERTRKWEEERRQERREGKSPAVPSGRRRSEARQKAPAEDIDDGDDDLGFQEPGATIATVDGGACAHVSRRSLKAMKRELLAAAPTHEATRRARWSEVALTFDQTDHPPSSPQHPFPAAFDAIKAPGMMLRPSQPIIGVTPGHTWPLGHIDLPVTFGGPANFRTERVNFDVADLSLPYNAVLGRPALVKFMAAVHYAYLQMKMPGPDGPISVHGDLKVALACMEQRADRLAVVSKPEGGDERLGASAPAAPRQRIVTSDEVPEDALVSFLRANADVFAWRPADMPGVPREVIEQRLAVRPGARPVRQKVRRQAPERQAFIREEVARLLEAGFIREVIHPEWLANPVVVPKANGKLRMCIDYTDLNKACPKDPYPLPRIDQIVDSTAGCDLLCFLDAYSGYHQIRMAREDEEKTAFITPIGTYCYTTMPFGLKNAGPTFQRTTRISLGSQLGRNVEAYVDDLVVKTRNQETLLSDLAETFESLRSARIKLNPDKCVFGVPAGKLLGFLVSARGIEANPEKIRAIERMRPPSKLRDVQCVTGCMAALSRFISRLGEKALPLFKLLKRFGPFTWTKEAERALTQLKAYLSSPPVLVAPEPNEPLLLYLAAPPQVVSAALVVERDEDNPHSAHPHPVLTWPGREQGEEAPEPNGGLRPLTTGVGPLPARQMVLGTPDPQEGPEATAGRLHLSPSDPEANPVPIRPGREQGEEAPEPNGGLRPLTTRVGPLPACPTTPGAPDPQNGPEATVGRPPLSSSDPEVIGTEDECAPRGHLDEERPGDMALSEGDRPHRRVQRPVYFVSEALRDAKTRYPQAQKMLYAILMASRKLRHYFQAHRVTVVTSYPLGQILHNREGTGQVVKWAIELSEFDLHFEPRHAIKSQALADFVAEWTPAPETVSVSEASSDPSQLPHAAHWVMQFDGSLSLQGAGAGVTLTSPNGDVLKYLVRLDFRATNYMAEYEGLLAGLRVAAGLGIRRLLVLGDSQLVVNQVCKEYRCSDPQMDAYVRQVRRMERHYDGIELRHVPRRDNMIADELSRLASSRAQTPPGVFEERLAQPSARPDPLGETDAPDRSPRPVGAQASGPEGSAPSSLRLIAWISEIQAYLTDKTLPEDREGSERVQRISKRYVLVEGILYRRAANGILLKCIPREQGVELLADIHEGECGAHSASRTLVGKAFRQGFYWPTALNDAVDLVRRCRACQFHAKQIHQPAQALQIIPLSWPFAVWGLDILGPFRRAPGGFEYLYVAIDKFTKWPEAYPVIKIDKHSALKFIKGITARHGHQALLRLTCPPQKQWYKWSAANAEILKGLKTKTFNILKKHGDSWIEELPAVLWANRTTPSRATGETPFFLVYGAEEVLPSELTLRSPRATMYCEVDQDQLRRDDLDYLEERRRRAALRAARYQQSLRRYHQRHVRARSLCVDDLVLRRVQTRAGLSKLSPMWEGPYRVIGVPRPGSIRLATGDGTELPNPWNIEHLRRFYP</sequence>
<dbReference type="Gene3D" id="1.10.340.70">
    <property type="match status" value="1"/>
</dbReference>
<accession>Q01M31</accession>
<evidence type="ECO:0000259" key="8">
    <source>
        <dbReference type="Pfam" id="PF00078"/>
    </source>
</evidence>
<dbReference type="GO" id="GO:0003676">
    <property type="term" value="F:nucleic acid binding"/>
    <property type="evidence" value="ECO:0007669"/>
    <property type="project" value="InterPro"/>
</dbReference>
<feature type="region of interest" description="Disordered" evidence="7">
    <location>
        <begin position="1605"/>
        <end position="1653"/>
    </location>
</feature>
<dbReference type="Pfam" id="PF13456">
    <property type="entry name" value="RVT_3"/>
    <property type="match status" value="1"/>
</dbReference>
<keyword evidence="5" id="KW-0378">Hydrolase</keyword>
<gene>
    <name evidence="11" type="primary">OSIGBa0130O15.8</name>
</gene>
<dbReference type="EMBL" id="CR855066">
    <property type="protein sequence ID" value="CAH66184.1"/>
    <property type="molecule type" value="Genomic_DNA"/>
</dbReference>
<feature type="region of interest" description="Disordered" evidence="7">
    <location>
        <begin position="266"/>
        <end position="364"/>
    </location>
</feature>
<evidence type="ECO:0000256" key="7">
    <source>
        <dbReference type="SAM" id="MobiDB-lite"/>
    </source>
</evidence>
<dbReference type="InterPro" id="IPR041373">
    <property type="entry name" value="RT_RNaseH"/>
</dbReference>
<dbReference type="CDD" id="cd09279">
    <property type="entry name" value="RNase_HI_like"/>
    <property type="match status" value="1"/>
</dbReference>
<feature type="compositionally biased region" description="Low complexity" evidence="7">
    <location>
        <begin position="295"/>
        <end position="311"/>
    </location>
</feature>
<feature type="compositionally biased region" description="Basic and acidic residues" evidence="7">
    <location>
        <begin position="571"/>
        <end position="586"/>
    </location>
</feature>
<evidence type="ECO:0000313" key="11">
    <source>
        <dbReference type="EMBL" id="CAH66184.1"/>
    </source>
</evidence>
<dbReference type="PANTHER" id="PTHR48475:SF2">
    <property type="entry name" value="RIBONUCLEASE H"/>
    <property type="match status" value="1"/>
</dbReference>
<dbReference type="InterPro" id="IPR000477">
    <property type="entry name" value="RT_dom"/>
</dbReference>
<dbReference type="Pfam" id="PF00078">
    <property type="entry name" value="RVT_1"/>
    <property type="match status" value="1"/>
</dbReference>
<feature type="region of interest" description="Disordered" evidence="7">
    <location>
        <begin position="1189"/>
        <end position="1355"/>
    </location>
</feature>
<keyword evidence="4" id="KW-0255">Endonuclease</keyword>
<dbReference type="SUPFAM" id="SSF56672">
    <property type="entry name" value="DNA/RNA polymerases"/>
    <property type="match status" value="1"/>
</dbReference>
<dbReference type="Gene3D" id="3.30.420.10">
    <property type="entry name" value="Ribonuclease H-like superfamily/Ribonuclease H"/>
    <property type="match status" value="3"/>
</dbReference>
<reference evidence="11" key="1">
    <citation type="journal article" date="2002" name="Nature">
        <title>Sequence and analysis of rice chromosome 4.</title>
        <authorList>
            <person name="Feng Q."/>
            <person name="Zhang Y."/>
            <person name="Hao P."/>
            <person name="Wang S."/>
            <person name="Fu G."/>
            <person name="Huang Y."/>
            <person name="Li Y."/>
            <person name="Zhu J."/>
            <person name="Liu Y."/>
            <person name="Hu X."/>
            <person name="Jia P."/>
            <person name="Zhang Y."/>
            <person name="Zhao Q."/>
            <person name="Ying K."/>
            <person name="Yu S."/>
            <person name="Tang Y."/>
            <person name="Weng Q."/>
            <person name="Zhang L."/>
            <person name="Lu Y."/>
            <person name="Mu J."/>
            <person name="Lu Y."/>
            <person name="Zhang L.S."/>
            <person name="Yu Z."/>
            <person name="Fan D."/>
            <person name="Liu X."/>
            <person name="Lu T."/>
            <person name="Li C."/>
            <person name="Wu Y."/>
            <person name="Sun T."/>
            <person name="Lei H."/>
            <person name="Li T."/>
            <person name="Hu H."/>
            <person name="Guan J."/>
            <person name="Wu M."/>
            <person name="Zhang R."/>
            <person name="Zhou B."/>
            <person name="Chen Z."/>
            <person name="Chen L."/>
            <person name="Jin Z."/>
            <person name="Wang R."/>
            <person name="Yin H."/>
            <person name="Cai Z."/>
            <person name="Ren S."/>
            <person name="Lv G."/>
            <person name="Gu W."/>
            <person name="Zhu G."/>
            <person name="Tu Y."/>
            <person name="Jia J."/>
            <person name="Zhang Y."/>
            <person name="Chen J."/>
            <person name="Kang H."/>
            <person name="Chen X."/>
            <person name="Shao C."/>
            <person name="Sun Y."/>
            <person name="Hu Q."/>
            <person name="Zhang X."/>
            <person name="Zhang W."/>
            <person name="Wang L."/>
            <person name="Ding C."/>
            <person name="Sheng H."/>
            <person name="Gu J."/>
            <person name="Chen S."/>
            <person name="Ni L."/>
            <person name="Zhu F."/>
            <person name="Chen W."/>
            <person name="Lan L."/>
            <person name="Lai Y."/>
            <person name="Cheng Z."/>
            <person name="Gu M."/>
            <person name="Jiang J."/>
            <person name="Li J."/>
            <person name="Hong G."/>
            <person name="Xue Y."/>
            <person name="Han B."/>
        </authorList>
    </citation>
    <scope>NUCLEOTIDE SEQUENCE</scope>
</reference>
<feature type="compositionally biased region" description="Low complexity" evidence="7">
    <location>
        <begin position="269"/>
        <end position="287"/>
    </location>
</feature>
<evidence type="ECO:0000256" key="2">
    <source>
        <dbReference type="ARBA" id="ARBA00022695"/>
    </source>
</evidence>
<evidence type="ECO:0000256" key="6">
    <source>
        <dbReference type="ARBA" id="ARBA00022918"/>
    </source>
</evidence>
<evidence type="ECO:0000259" key="10">
    <source>
        <dbReference type="Pfam" id="PF17917"/>
    </source>
</evidence>
<name>Q01M31_ORYSA</name>
<feature type="compositionally biased region" description="Basic and acidic residues" evidence="7">
    <location>
        <begin position="205"/>
        <end position="215"/>
    </location>
</feature>
<dbReference type="InterPro" id="IPR043128">
    <property type="entry name" value="Rev_trsase/Diguanyl_cyclase"/>
</dbReference>
<feature type="compositionally biased region" description="Basic and acidic residues" evidence="7">
    <location>
        <begin position="527"/>
        <end position="544"/>
    </location>
</feature>
<dbReference type="SUPFAM" id="SSF53098">
    <property type="entry name" value="Ribonuclease H-like"/>
    <property type="match status" value="2"/>
</dbReference>
<feature type="domain" description="RNase H type-1" evidence="9">
    <location>
        <begin position="1484"/>
        <end position="1602"/>
    </location>
</feature>
<proteinExistence type="predicted"/>
<dbReference type="InterPro" id="IPR012337">
    <property type="entry name" value="RNaseH-like_sf"/>
</dbReference>
<evidence type="ECO:0000256" key="3">
    <source>
        <dbReference type="ARBA" id="ARBA00022722"/>
    </source>
</evidence>
<feature type="domain" description="Reverse transcriptase RNase H-like" evidence="10">
    <location>
        <begin position="1357"/>
        <end position="1433"/>
    </location>
</feature>
<dbReference type="GO" id="GO:0004523">
    <property type="term" value="F:RNA-DNA hybrid ribonuclease activity"/>
    <property type="evidence" value="ECO:0007669"/>
    <property type="project" value="InterPro"/>
</dbReference>
<evidence type="ECO:0000256" key="4">
    <source>
        <dbReference type="ARBA" id="ARBA00022759"/>
    </source>
</evidence>
<feature type="region of interest" description="Disordered" evidence="7">
    <location>
        <begin position="474"/>
        <end position="548"/>
    </location>
</feature>
<feature type="compositionally biased region" description="Basic and acidic residues" evidence="7">
    <location>
        <begin position="1332"/>
        <end position="1344"/>
    </location>
</feature>
<reference evidence="11" key="2">
    <citation type="submission" date="2004-10" db="EMBL/GenBank/DDBJ databases">
        <title>Chromosome-wide comparison between domesticated rice subspecies indica and japonica.</title>
        <authorList>
            <person name="Han B."/>
        </authorList>
    </citation>
    <scope>NUCLEOTIDE SEQUENCE</scope>
</reference>
<dbReference type="InterPro" id="IPR043502">
    <property type="entry name" value="DNA/RNA_pol_sf"/>
</dbReference>
<feature type="compositionally biased region" description="Acidic residues" evidence="7">
    <location>
        <begin position="606"/>
        <end position="616"/>
    </location>
</feature>
<feature type="domain" description="Reverse transcriptase" evidence="8">
    <location>
        <begin position="915"/>
        <end position="1073"/>
    </location>
</feature>
<protein>
    <submittedName>
        <fullName evidence="11">OSIGBa0130O15.8 protein</fullName>
    </submittedName>
</protein>
<dbReference type="GO" id="GO:0003964">
    <property type="term" value="F:RNA-directed DNA polymerase activity"/>
    <property type="evidence" value="ECO:0007669"/>
    <property type="project" value="UniProtKB-KW"/>
</dbReference>
<dbReference type="PANTHER" id="PTHR48475">
    <property type="entry name" value="RIBONUCLEASE H"/>
    <property type="match status" value="1"/>
</dbReference>
<evidence type="ECO:0000256" key="1">
    <source>
        <dbReference type="ARBA" id="ARBA00022679"/>
    </source>
</evidence>
<keyword evidence="2" id="KW-0548">Nucleotidyltransferase</keyword>
<keyword evidence="6" id="KW-0695">RNA-directed DNA polymerase</keyword>